<name>A0ABD5CVD3_LACPA</name>
<evidence type="ECO:0000256" key="1">
    <source>
        <dbReference type="ARBA" id="ARBA00022679"/>
    </source>
</evidence>
<dbReference type="InterPro" id="IPR001296">
    <property type="entry name" value="Glyco_trans_1"/>
</dbReference>
<sequence>MKIVVNDVVATPADGGAYSILQDFYHSVENKNDGNEWYFIVSGPFLASKPNIHIIKKPELKTSKIKRLSFELFTGRRLINKINPDIYFSLQNTPTFGIKAKQFVYLHQPLNFVLSQHKFRFTVAHERRLAIYQRVFGRVINAMLKKSPAQVIVQTQWLKKELVQRKIKVSQNITVITPDVEIPAIYRVDQLDRAFCYPASPIAYKNHKMIVEVVRRLVEAGITDFKFYLTISEKELMDLGINNVPSQVICLGRIERNRVYSLLTKSALVFASSIETFGLPLLEARTIGTKIFSTNIPPAKEALDGYRNVVFFKPNDVDQLQQLMSQWLAGSQKISVDTVKKTNPSRNQNLAEFLIGG</sequence>
<dbReference type="EC" id="2.4.-.-" evidence="3"/>
<dbReference type="PANTHER" id="PTHR46401:SF2">
    <property type="entry name" value="GLYCOSYLTRANSFERASE WBBK-RELATED"/>
    <property type="match status" value="1"/>
</dbReference>
<dbReference type="SUPFAM" id="SSF53756">
    <property type="entry name" value="UDP-Glycosyltransferase/glycogen phosphorylase"/>
    <property type="match status" value="1"/>
</dbReference>
<protein>
    <submittedName>
        <fullName evidence="3">Glycosyltransferase</fullName>
        <ecNumber evidence="3">2.4.-.-</ecNumber>
    </submittedName>
</protein>
<dbReference type="Proteomes" id="UP001268544">
    <property type="component" value="Unassembled WGS sequence"/>
</dbReference>
<organism evidence="3 4">
    <name type="scientific">Lacticaseibacillus paracasei</name>
    <name type="common">Lactobacillus paracasei</name>
    <dbReference type="NCBI Taxonomy" id="1597"/>
    <lineage>
        <taxon>Bacteria</taxon>
        <taxon>Bacillati</taxon>
        <taxon>Bacillota</taxon>
        <taxon>Bacilli</taxon>
        <taxon>Lactobacillales</taxon>
        <taxon>Lactobacillaceae</taxon>
        <taxon>Lacticaseibacillus</taxon>
    </lineage>
</organism>
<keyword evidence="3" id="KW-0328">Glycosyltransferase</keyword>
<feature type="domain" description="Glycosyl transferase family 1" evidence="2">
    <location>
        <begin position="195"/>
        <end position="331"/>
    </location>
</feature>
<evidence type="ECO:0000259" key="2">
    <source>
        <dbReference type="Pfam" id="PF00534"/>
    </source>
</evidence>
<dbReference type="GO" id="GO:0016757">
    <property type="term" value="F:glycosyltransferase activity"/>
    <property type="evidence" value="ECO:0007669"/>
    <property type="project" value="UniProtKB-KW"/>
</dbReference>
<evidence type="ECO:0000313" key="3">
    <source>
        <dbReference type="EMBL" id="MDR7623844.1"/>
    </source>
</evidence>
<dbReference type="AlphaFoldDB" id="A0ABD5CVD3"/>
<evidence type="ECO:0000313" key="4">
    <source>
        <dbReference type="Proteomes" id="UP001268544"/>
    </source>
</evidence>
<dbReference type="EMBL" id="JAVKVH010000001">
    <property type="protein sequence ID" value="MDR7623844.1"/>
    <property type="molecule type" value="Genomic_DNA"/>
</dbReference>
<dbReference type="PANTHER" id="PTHR46401">
    <property type="entry name" value="GLYCOSYLTRANSFERASE WBBK-RELATED"/>
    <property type="match status" value="1"/>
</dbReference>
<proteinExistence type="predicted"/>
<gene>
    <name evidence="3" type="ORF">RF672_04285</name>
</gene>
<keyword evidence="1 3" id="KW-0808">Transferase</keyword>
<dbReference type="Pfam" id="PF00534">
    <property type="entry name" value="Glycos_transf_1"/>
    <property type="match status" value="1"/>
</dbReference>
<reference evidence="4" key="1">
    <citation type="submission" date="2023-07" db="EMBL/GenBank/DDBJ databases">
        <title>Lacticaseibacillus paracasei KCKM 0992.</title>
        <authorList>
            <person name="Kim T.W."/>
        </authorList>
    </citation>
    <scope>NUCLEOTIDE SEQUENCE [LARGE SCALE GENOMIC DNA]</scope>
    <source>
        <strain evidence="4">KCKM 0992</strain>
    </source>
</reference>
<dbReference type="RefSeq" id="WP_149591170.1">
    <property type="nucleotide sequence ID" value="NZ_CAXVTB010000001.1"/>
</dbReference>
<accession>A0ABD5CVD3</accession>
<dbReference type="Gene3D" id="3.40.50.2000">
    <property type="entry name" value="Glycogen Phosphorylase B"/>
    <property type="match status" value="2"/>
</dbReference>
<comment type="caution">
    <text evidence="3">The sequence shown here is derived from an EMBL/GenBank/DDBJ whole genome shotgun (WGS) entry which is preliminary data.</text>
</comment>